<sequence length="290" mass="33127">METTKPKVINQDCVAGRVDMNIDEWEIRPGGLLVQKRYPNSNQISASIPTIKVRVKYDSIYHEICITSQASFGELKKMVAERTGLHPQDQKLIYRKKERDSKEYLDAARVKNGSKIVLVEDIANRERRCLEMLKIAKIEKASKSLAEISLEVDKFAEQVTDLQVAASKGEKVLDIDLENLNGKLMTQLVKLDEISVEGDLKLQKRGQERRAQKHIEILDTLKLCDSKLTSNGGNIPLHKQEHLIGKMPISFEKKQGQSKQRNLTGQRPNLQHQLRHSESAVFETKWETFD</sequence>
<dbReference type="EMBL" id="JAFEMO010000013">
    <property type="protein sequence ID" value="KAH7549480.1"/>
    <property type="molecule type" value="Genomic_DNA"/>
</dbReference>
<keyword evidence="1" id="KW-0143">Chaperone</keyword>
<dbReference type="Pfam" id="PF00240">
    <property type="entry name" value="ubiquitin"/>
    <property type="match status" value="1"/>
</dbReference>
<comment type="caution">
    <text evidence="5">The sequence shown here is derived from an EMBL/GenBank/DDBJ whole genome shotgun (WGS) entry which is preliminary data.</text>
</comment>
<organism evidence="5 6">
    <name type="scientific">Xanthoceras sorbifolium</name>
    <dbReference type="NCBI Taxonomy" id="99658"/>
    <lineage>
        <taxon>Eukaryota</taxon>
        <taxon>Viridiplantae</taxon>
        <taxon>Streptophyta</taxon>
        <taxon>Embryophyta</taxon>
        <taxon>Tracheophyta</taxon>
        <taxon>Spermatophyta</taxon>
        <taxon>Magnoliopsida</taxon>
        <taxon>eudicotyledons</taxon>
        <taxon>Gunneridae</taxon>
        <taxon>Pentapetalae</taxon>
        <taxon>rosids</taxon>
        <taxon>malvids</taxon>
        <taxon>Sapindales</taxon>
        <taxon>Sapindaceae</taxon>
        <taxon>Xanthoceroideae</taxon>
        <taxon>Xanthoceras</taxon>
    </lineage>
</organism>
<dbReference type="PANTHER" id="PTHR12329:SF36">
    <property type="entry name" value="UBIQUITIN-LIKE DOMAIN-CONTAINING PROTEIN"/>
    <property type="match status" value="1"/>
</dbReference>
<dbReference type="InterPro" id="IPR003103">
    <property type="entry name" value="BAG_domain"/>
</dbReference>
<dbReference type="Gene3D" id="1.20.58.120">
    <property type="entry name" value="BAG domain"/>
    <property type="match status" value="1"/>
</dbReference>
<feature type="region of interest" description="Disordered" evidence="2">
    <location>
        <begin position="254"/>
        <end position="277"/>
    </location>
</feature>
<dbReference type="PROSITE" id="PS50053">
    <property type="entry name" value="UBIQUITIN_2"/>
    <property type="match status" value="1"/>
</dbReference>
<feature type="domain" description="BAG" evidence="4">
    <location>
        <begin position="184"/>
        <end position="222"/>
    </location>
</feature>
<dbReference type="InterPro" id="IPR039773">
    <property type="entry name" value="BAG_chaperone_regulator"/>
</dbReference>
<feature type="compositionally biased region" description="Polar residues" evidence="2">
    <location>
        <begin position="257"/>
        <end position="272"/>
    </location>
</feature>
<dbReference type="SUPFAM" id="SSF54236">
    <property type="entry name" value="Ubiquitin-like"/>
    <property type="match status" value="1"/>
</dbReference>
<proteinExistence type="predicted"/>
<dbReference type="SUPFAM" id="SSF63491">
    <property type="entry name" value="BAG domain"/>
    <property type="match status" value="1"/>
</dbReference>
<keyword evidence="6" id="KW-1185">Reference proteome</keyword>
<dbReference type="Pfam" id="PF02179">
    <property type="entry name" value="BAG"/>
    <property type="match status" value="1"/>
</dbReference>
<dbReference type="InterPro" id="IPR036533">
    <property type="entry name" value="BAG_dom_sf"/>
</dbReference>
<dbReference type="PANTHER" id="PTHR12329">
    <property type="entry name" value="BCL2-ASSOCIATED ATHANOGENE"/>
    <property type="match status" value="1"/>
</dbReference>
<dbReference type="Gene3D" id="3.10.20.90">
    <property type="entry name" value="Phosphatidylinositol 3-kinase Catalytic Subunit, Chain A, domain 1"/>
    <property type="match status" value="1"/>
</dbReference>
<evidence type="ECO:0000313" key="5">
    <source>
        <dbReference type="EMBL" id="KAH7549480.1"/>
    </source>
</evidence>
<name>A0ABQ8H6D6_9ROSI</name>
<evidence type="ECO:0000259" key="3">
    <source>
        <dbReference type="PROSITE" id="PS50053"/>
    </source>
</evidence>
<evidence type="ECO:0000256" key="1">
    <source>
        <dbReference type="ARBA" id="ARBA00023186"/>
    </source>
</evidence>
<protein>
    <submittedName>
        <fullName evidence="5">Uncharacterized protein</fullName>
    </submittedName>
</protein>
<dbReference type="InterPro" id="IPR029071">
    <property type="entry name" value="Ubiquitin-like_domsf"/>
</dbReference>
<accession>A0ABQ8H6D6</accession>
<dbReference type="InterPro" id="IPR000626">
    <property type="entry name" value="Ubiquitin-like_dom"/>
</dbReference>
<feature type="domain" description="Ubiquitin-like" evidence="3">
    <location>
        <begin position="51"/>
        <end position="119"/>
    </location>
</feature>
<gene>
    <name evidence="5" type="ORF">JRO89_XS13G0038200</name>
</gene>
<dbReference type="PROSITE" id="PS51035">
    <property type="entry name" value="BAG"/>
    <property type="match status" value="1"/>
</dbReference>
<reference evidence="5 6" key="1">
    <citation type="submission" date="2021-02" db="EMBL/GenBank/DDBJ databases">
        <title>Plant Genome Project.</title>
        <authorList>
            <person name="Zhang R.-G."/>
        </authorList>
    </citation>
    <scope>NUCLEOTIDE SEQUENCE [LARGE SCALE GENOMIC DNA]</scope>
    <source>
        <tissue evidence="5">Leaves</tissue>
    </source>
</reference>
<evidence type="ECO:0000313" key="6">
    <source>
        <dbReference type="Proteomes" id="UP000827721"/>
    </source>
</evidence>
<dbReference type="Proteomes" id="UP000827721">
    <property type="component" value="Unassembled WGS sequence"/>
</dbReference>
<evidence type="ECO:0000259" key="4">
    <source>
        <dbReference type="PROSITE" id="PS51035"/>
    </source>
</evidence>
<evidence type="ECO:0000256" key="2">
    <source>
        <dbReference type="SAM" id="MobiDB-lite"/>
    </source>
</evidence>